<gene>
    <name evidence="1" type="ORF">MEDL_5718</name>
</gene>
<dbReference type="Proteomes" id="UP000683360">
    <property type="component" value="Unassembled WGS sequence"/>
</dbReference>
<dbReference type="PANTHER" id="PTHR14187:SF5">
    <property type="entry name" value="HEAT SHOCK 70 KDA PROTEIN 12A"/>
    <property type="match status" value="1"/>
</dbReference>
<dbReference type="AlphaFoldDB" id="A0A8S3Q7Q4"/>
<reference evidence="1" key="1">
    <citation type="submission" date="2021-03" db="EMBL/GenBank/DDBJ databases">
        <authorList>
            <person name="Bekaert M."/>
        </authorList>
    </citation>
    <scope>NUCLEOTIDE SEQUENCE</scope>
</reference>
<protein>
    <recommendedName>
        <fullName evidence="3">Heat shock 70 kDa protein 12A</fullName>
    </recommendedName>
</protein>
<evidence type="ECO:0000313" key="1">
    <source>
        <dbReference type="EMBL" id="CAG2190461.1"/>
    </source>
</evidence>
<sequence>MKIHANQAWNSGGRALLSLKTPTCLLLNDKKQLIAFGYDAENQYADIVMDEKQDEYFYFHRFKMNLHNNKCKKTGTGVKIQEIQWVLTIPAIWTDAAKQFMRECAEKASIPSEKLLLALEPETASIFCQYLPTEKLHGADQTFAMSAAGTRYMVADLGGGTADITVHEKTKYGRLKELHRASGNDCGGTSVDGRFFQMLVKILGGPVMKRLKMKIQLPTLIFFENLRLPDYIQSRVLRFTYGVEVIEVFNPTMHDVKYREEIDGEDKCDKIFSKFVSKNEAVEAGKRVSRAFYTSQKMQRYNLSSLCFHKRRSNVHR</sequence>
<dbReference type="PANTHER" id="PTHR14187">
    <property type="entry name" value="ALPHA KINASE/ELONGATION FACTOR 2 KINASE"/>
    <property type="match status" value="1"/>
</dbReference>
<evidence type="ECO:0000313" key="2">
    <source>
        <dbReference type="Proteomes" id="UP000683360"/>
    </source>
</evidence>
<dbReference type="OrthoDB" id="2394218at2759"/>
<dbReference type="Gene3D" id="3.90.640.10">
    <property type="entry name" value="Actin, Chain A, domain 4"/>
    <property type="match status" value="1"/>
</dbReference>
<keyword evidence="2" id="KW-1185">Reference proteome</keyword>
<evidence type="ECO:0008006" key="3">
    <source>
        <dbReference type="Google" id="ProtNLM"/>
    </source>
</evidence>
<dbReference type="SUPFAM" id="SSF53067">
    <property type="entry name" value="Actin-like ATPase domain"/>
    <property type="match status" value="2"/>
</dbReference>
<dbReference type="InterPro" id="IPR043129">
    <property type="entry name" value="ATPase_NBD"/>
</dbReference>
<organism evidence="1 2">
    <name type="scientific">Mytilus edulis</name>
    <name type="common">Blue mussel</name>
    <dbReference type="NCBI Taxonomy" id="6550"/>
    <lineage>
        <taxon>Eukaryota</taxon>
        <taxon>Metazoa</taxon>
        <taxon>Spiralia</taxon>
        <taxon>Lophotrochozoa</taxon>
        <taxon>Mollusca</taxon>
        <taxon>Bivalvia</taxon>
        <taxon>Autobranchia</taxon>
        <taxon>Pteriomorphia</taxon>
        <taxon>Mytilida</taxon>
        <taxon>Mytiloidea</taxon>
        <taxon>Mytilidae</taxon>
        <taxon>Mytilinae</taxon>
        <taxon>Mytilus</taxon>
    </lineage>
</organism>
<dbReference type="Gene3D" id="3.30.420.40">
    <property type="match status" value="2"/>
</dbReference>
<dbReference type="EMBL" id="CAJPWZ010000329">
    <property type="protein sequence ID" value="CAG2190461.1"/>
    <property type="molecule type" value="Genomic_DNA"/>
</dbReference>
<name>A0A8S3Q7Q4_MYTED</name>
<proteinExistence type="predicted"/>
<comment type="caution">
    <text evidence="1">The sequence shown here is derived from an EMBL/GenBank/DDBJ whole genome shotgun (WGS) entry which is preliminary data.</text>
</comment>
<accession>A0A8S3Q7Q4</accession>